<gene>
    <name evidence="1" type="ORF">AO440_002714</name>
</gene>
<evidence type="ECO:0000313" key="1">
    <source>
        <dbReference type="EMBL" id="KTB05169.1"/>
    </source>
</evidence>
<dbReference type="EMBL" id="LLZZ01000114">
    <property type="protein sequence ID" value="KTB05169.1"/>
    <property type="molecule type" value="Genomic_DNA"/>
</dbReference>
<evidence type="ECO:0000313" key="2">
    <source>
        <dbReference type="Proteomes" id="UP000054886"/>
    </source>
</evidence>
<sequence length="354" mass="41138">MSKGNLSFIIRVLLERQAGTVNGLKLVRRRVVVMVCSSLLLLIRRVKNSGGMSKIDIRNWCLNTIAVLFATNASPYIKPILDNKKYDKLIDRITLILSIMISRTVPEKLVSFSVANVLINGIRNFISAKKPDAITSSLLNHAATSMLITLIYLLDDKKSRLYKSIIFNDKNLFYDFAIIFSTISIHSFYMDVMNKLGSKKIDKDFLLELYERRKTYRKYKANYSEISNNSKVIVDKFREKYEITFKRQRTKLEKILNSRLFQNFISTSQWCIFKVLLMHIFRKESGRFRFNGTTKKFVATFISLLTLDFGKVMSVNTWILKLLTYYISIKYYHGWQVTEEINKVVLSIASALIV</sequence>
<comment type="caution">
    <text evidence="1">The sequence shown here is derived from an EMBL/GenBank/DDBJ whole genome shotgun (WGS) entry which is preliminary data.</text>
</comment>
<dbReference type="VEuPathDB" id="FungiDB:GVI51_I08657"/>
<organism evidence="1 2">
    <name type="scientific">Candida glabrata</name>
    <name type="common">Yeast</name>
    <name type="synonym">Torulopsis glabrata</name>
    <dbReference type="NCBI Taxonomy" id="5478"/>
    <lineage>
        <taxon>Eukaryota</taxon>
        <taxon>Fungi</taxon>
        <taxon>Dikarya</taxon>
        <taxon>Ascomycota</taxon>
        <taxon>Saccharomycotina</taxon>
        <taxon>Saccharomycetes</taxon>
        <taxon>Saccharomycetales</taxon>
        <taxon>Saccharomycetaceae</taxon>
        <taxon>Nakaseomyces</taxon>
    </lineage>
</organism>
<proteinExistence type="predicted"/>
<dbReference type="VEuPathDB" id="FungiDB:B1J91_I08811g"/>
<dbReference type="VEuPathDB" id="FungiDB:GWK60_I04301"/>
<dbReference type="VEuPathDB" id="FungiDB:CAGL0I08811g"/>
<protein>
    <submittedName>
        <fullName evidence="1">Uncharacterized protein</fullName>
    </submittedName>
</protein>
<dbReference type="Proteomes" id="UP000054886">
    <property type="component" value="Unassembled WGS sequence"/>
</dbReference>
<dbReference type="AlphaFoldDB" id="A0A0W0E0H2"/>
<reference evidence="1 2" key="1">
    <citation type="submission" date="2015-10" db="EMBL/GenBank/DDBJ databases">
        <title>Draft genomes sequences of Candida glabrata isolates 1A, 1B, 2A, 2B, 3A and 3B.</title>
        <authorList>
            <person name="Haavelsrud O.E."/>
            <person name="Gaustad P."/>
        </authorList>
    </citation>
    <scope>NUCLEOTIDE SEQUENCE [LARGE SCALE GENOMIC DNA]</scope>
    <source>
        <strain evidence="1">910700640</strain>
    </source>
</reference>
<name>A0A0W0E0H2_CANGB</name>
<accession>A0A0W0E0H2</accession>